<evidence type="ECO:0000313" key="2">
    <source>
        <dbReference type="EMBL" id="PKR84396.1"/>
    </source>
</evidence>
<keyword evidence="1" id="KW-0812">Transmembrane</keyword>
<feature type="transmembrane region" description="Helical" evidence="1">
    <location>
        <begin position="12"/>
        <end position="32"/>
    </location>
</feature>
<evidence type="ECO:0000313" key="3">
    <source>
        <dbReference type="Proteomes" id="UP000233440"/>
    </source>
</evidence>
<sequence>MGNLYKGKLFVLRIVVTLIVVIFLTLGFKGVLNQNVSASLTTLVLAFFFIIEYIILKKSTK</sequence>
<gene>
    <name evidence="2" type="ORF">CWO92_13435</name>
</gene>
<keyword evidence="1" id="KW-0472">Membrane</keyword>
<dbReference type="EMBL" id="PIQO01000010">
    <property type="protein sequence ID" value="PKR84396.1"/>
    <property type="molecule type" value="Genomic_DNA"/>
</dbReference>
<name>A0A2N3LIG4_9BACI</name>
<reference evidence="2 3" key="1">
    <citation type="submission" date="2017-11" db="EMBL/GenBank/DDBJ databases">
        <title>Bacillus camelliae sp. nov., isolated from pu'er tea.</title>
        <authorList>
            <person name="Niu L."/>
        </authorList>
    </citation>
    <scope>NUCLEOTIDE SEQUENCE [LARGE SCALE GENOMIC DNA]</scope>
    <source>
        <strain evidence="2 3">7578-1</strain>
    </source>
</reference>
<dbReference type="Proteomes" id="UP000233440">
    <property type="component" value="Unassembled WGS sequence"/>
</dbReference>
<accession>A0A2N3LIG4</accession>
<keyword evidence="3" id="KW-1185">Reference proteome</keyword>
<dbReference type="AlphaFoldDB" id="A0A2N3LIG4"/>
<evidence type="ECO:0000256" key="1">
    <source>
        <dbReference type="SAM" id="Phobius"/>
    </source>
</evidence>
<feature type="transmembrane region" description="Helical" evidence="1">
    <location>
        <begin position="38"/>
        <end position="56"/>
    </location>
</feature>
<protein>
    <submittedName>
        <fullName evidence="2">Uncharacterized protein</fullName>
    </submittedName>
</protein>
<comment type="caution">
    <text evidence="2">The sequence shown here is derived from an EMBL/GenBank/DDBJ whole genome shotgun (WGS) entry which is preliminary data.</text>
</comment>
<keyword evidence="1" id="KW-1133">Transmembrane helix</keyword>
<organism evidence="2 3">
    <name type="scientific">Heyndrickxia camelliae</name>
    <dbReference type="NCBI Taxonomy" id="1707093"/>
    <lineage>
        <taxon>Bacteria</taxon>
        <taxon>Bacillati</taxon>
        <taxon>Bacillota</taxon>
        <taxon>Bacilli</taxon>
        <taxon>Bacillales</taxon>
        <taxon>Bacillaceae</taxon>
        <taxon>Heyndrickxia</taxon>
    </lineage>
</organism>
<proteinExistence type="predicted"/>